<gene>
    <name evidence="1" type="ORF">OESDEN_18887</name>
</gene>
<evidence type="ECO:0000313" key="1">
    <source>
        <dbReference type="EMBL" id="KHJ81427.1"/>
    </source>
</evidence>
<dbReference type="AlphaFoldDB" id="A0A0B1SD01"/>
<evidence type="ECO:0000313" key="2">
    <source>
        <dbReference type="Proteomes" id="UP000053660"/>
    </source>
</evidence>
<proteinExistence type="predicted"/>
<dbReference type="EMBL" id="KN589956">
    <property type="protein sequence ID" value="KHJ81427.1"/>
    <property type="molecule type" value="Genomic_DNA"/>
</dbReference>
<reference evidence="1 2" key="1">
    <citation type="submission" date="2014-03" db="EMBL/GenBank/DDBJ databases">
        <title>Draft genome of the hookworm Oesophagostomum dentatum.</title>
        <authorList>
            <person name="Mitreva M."/>
        </authorList>
    </citation>
    <scope>NUCLEOTIDE SEQUENCE [LARGE SCALE GENOMIC DNA]</scope>
    <source>
        <strain evidence="1 2">OD-Hann</strain>
    </source>
</reference>
<sequence length="35" mass="3975">MDSMRRMVKHIVAEISSDFLLRNAMAARIRSPAIS</sequence>
<keyword evidence="2" id="KW-1185">Reference proteome</keyword>
<dbReference type="Proteomes" id="UP000053660">
    <property type="component" value="Unassembled WGS sequence"/>
</dbReference>
<protein>
    <submittedName>
        <fullName evidence="1">Uncharacterized protein</fullName>
    </submittedName>
</protein>
<accession>A0A0B1SD01</accession>
<name>A0A0B1SD01_OESDE</name>
<organism evidence="1 2">
    <name type="scientific">Oesophagostomum dentatum</name>
    <name type="common">Nodular worm</name>
    <dbReference type="NCBI Taxonomy" id="61180"/>
    <lineage>
        <taxon>Eukaryota</taxon>
        <taxon>Metazoa</taxon>
        <taxon>Ecdysozoa</taxon>
        <taxon>Nematoda</taxon>
        <taxon>Chromadorea</taxon>
        <taxon>Rhabditida</taxon>
        <taxon>Rhabditina</taxon>
        <taxon>Rhabditomorpha</taxon>
        <taxon>Strongyloidea</taxon>
        <taxon>Strongylidae</taxon>
        <taxon>Oesophagostomum</taxon>
    </lineage>
</organism>